<keyword evidence="2 12" id="KW-0575">Peroxidase</keyword>
<evidence type="ECO:0000256" key="3">
    <source>
        <dbReference type="ARBA" id="ARBA00022617"/>
    </source>
</evidence>
<protein>
    <submittedName>
        <fullName evidence="12">Dye decolorizing peroxidase</fullName>
        <ecNumber evidence="12">1.11.1.19</ecNumber>
    </submittedName>
</protein>
<keyword evidence="4" id="KW-0479">Metal-binding</keyword>
<feature type="domain" description="Dyp-type peroxidase N-terminal" evidence="10">
    <location>
        <begin position="70"/>
        <end position="210"/>
    </location>
</feature>
<dbReference type="PROSITE" id="PS51404">
    <property type="entry name" value="DYP_PEROXIDASE"/>
    <property type="match status" value="1"/>
</dbReference>
<evidence type="ECO:0000256" key="1">
    <source>
        <dbReference type="ARBA" id="ARBA00001970"/>
    </source>
</evidence>
<evidence type="ECO:0000259" key="10">
    <source>
        <dbReference type="Pfam" id="PF04261"/>
    </source>
</evidence>
<dbReference type="AlphaFoldDB" id="A0A7W4VYC9"/>
<evidence type="ECO:0000259" key="11">
    <source>
        <dbReference type="Pfam" id="PF20628"/>
    </source>
</evidence>
<dbReference type="GO" id="GO:0046872">
    <property type="term" value="F:metal ion binding"/>
    <property type="evidence" value="ECO:0007669"/>
    <property type="project" value="UniProtKB-KW"/>
</dbReference>
<keyword evidence="5" id="KW-0732">Signal</keyword>
<keyword evidence="13" id="KW-1185">Reference proteome</keyword>
<evidence type="ECO:0000256" key="6">
    <source>
        <dbReference type="ARBA" id="ARBA00023002"/>
    </source>
</evidence>
<dbReference type="SUPFAM" id="SSF54909">
    <property type="entry name" value="Dimeric alpha+beta barrel"/>
    <property type="match status" value="1"/>
</dbReference>
<keyword evidence="3" id="KW-0349">Heme</keyword>
<evidence type="ECO:0000256" key="8">
    <source>
        <dbReference type="ARBA" id="ARBA00025737"/>
    </source>
</evidence>
<dbReference type="Proteomes" id="UP000589626">
    <property type="component" value="Unassembled WGS sequence"/>
</dbReference>
<dbReference type="Pfam" id="PF04261">
    <property type="entry name" value="Dyp_perox_N"/>
    <property type="match status" value="1"/>
</dbReference>
<comment type="cofactor">
    <cofactor evidence="1">
        <name>heme b</name>
        <dbReference type="ChEBI" id="CHEBI:60344"/>
    </cofactor>
</comment>
<dbReference type="EC" id="1.11.1.19" evidence="12"/>
<dbReference type="RefSeq" id="WP_183593569.1">
    <property type="nucleotide sequence ID" value="NZ_JACHWR010000002.1"/>
</dbReference>
<dbReference type="InterPro" id="IPR006311">
    <property type="entry name" value="TAT_signal"/>
</dbReference>
<sequence>MTDDAPRRWGRRQLLQTGAVALGGAGAGWSAAAVALPAEHSDAPGAADDGATPYAASPGTSTVAFHGPHQAGIATPAQAHLSLLGLDLLPEVRAEGLGRLLTLISDDAARLARGLPALADTEPELATTPARLTATFGLGPRVMSDLLGSTVAVRALPAFRTDRLDLAWGQTDLAVQLCADDPMAVAHARRMILKDVSGFARVRWIQDGYRHAHGAVPDGTTMRNLMGQVDGTVNLAEAMPDFADLVWSDETGFEGGTFMVVRRIRARMESWDRVDRVGREAAVGRRLADGAPLTGTSEHEEPDFEAVDDLGFPVIDPASHIARARSADPRERFLRRAYNYTVPDPSRPSGEDSGLVFIAFAADVDRQFVPVQRRLAELDRLNEWVTTIGSAVYAVPPGAAEGEYVAERLLAV</sequence>
<dbReference type="PANTHER" id="PTHR30521">
    <property type="entry name" value="DEFERROCHELATASE/PEROXIDASE"/>
    <property type="match status" value="1"/>
</dbReference>
<feature type="domain" description="Dyp-type peroxidase C-terminal" evidence="11">
    <location>
        <begin position="222"/>
        <end position="399"/>
    </location>
</feature>
<dbReference type="EMBL" id="JACHWR010000002">
    <property type="protein sequence ID" value="MBB3043798.1"/>
    <property type="molecule type" value="Genomic_DNA"/>
</dbReference>
<feature type="compositionally biased region" description="Low complexity" evidence="9">
    <location>
        <begin position="43"/>
        <end position="56"/>
    </location>
</feature>
<dbReference type="InterPro" id="IPR006314">
    <property type="entry name" value="Dyp_peroxidase"/>
</dbReference>
<accession>A0A7W4VYC9</accession>
<organism evidence="12 13">
    <name type="scientific">Nocardioides soli</name>
    <dbReference type="NCBI Taxonomy" id="1036020"/>
    <lineage>
        <taxon>Bacteria</taxon>
        <taxon>Bacillati</taxon>
        <taxon>Actinomycetota</taxon>
        <taxon>Actinomycetes</taxon>
        <taxon>Propionibacteriales</taxon>
        <taxon>Nocardioidaceae</taxon>
        <taxon>Nocardioides</taxon>
    </lineage>
</organism>
<dbReference type="InterPro" id="IPR048328">
    <property type="entry name" value="Dyp_perox_C"/>
</dbReference>
<keyword evidence="7" id="KW-0408">Iron</keyword>
<evidence type="ECO:0000313" key="13">
    <source>
        <dbReference type="Proteomes" id="UP000589626"/>
    </source>
</evidence>
<dbReference type="Pfam" id="PF20628">
    <property type="entry name" value="Dyp_perox_C"/>
    <property type="match status" value="1"/>
</dbReference>
<dbReference type="PANTHER" id="PTHR30521:SF4">
    <property type="entry name" value="DEFERROCHELATASE"/>
    <property type="match status" value="1"/>
</dbReference>
<dbReference type="PROSITE" id="PS51318">
    <property type="entry name" value="TAT"/>
    <property type="match status" value="1"/>
</dbReference>
<gene>
    <name evidence="12" type="ORF">FHU40_003616</name>
</gene>
<evidence type="ECO:0000256" key="9">
    <source>
        <dbReference type="SAM" id="MobiDB-lite"/>
    </source>
</evidence>
<proteinExistence type="inferred from homology"/>
<keyword evidence="6 12" id="KW-0560">Oxidoreductase</keyword>
<evidence type="ECO:0000256" key="5">
    <source>
        <dbReference type="ARBA" id="ARBA00022729"/>
    </source>
</evidence>
<evidence type="ECO:0000256" key="2">
    <source>
        <dbReference type="ARBA" id="ARBA00022559"/>
    </source>
</evidence>
<dbReference type="GO" id="GO:0020037">
    <property type="term" value="F:heme binding"/>
    <property type="evidence" value="ECO:0007669"/>
    <property type="project" value="InterPro"/>
</dbReference>
<dbReference type="InterPro" id="IPR011008">
    <property type="entry name" value="Dimeric_a/b-barrel"/>
</dbReference>
<reference evidence="12 13" key="1">
    <citation type="submission" date="2020-08" db="EMBL/GenBank/DDBJ databases">
        <title>Sequencing the genomes of 1000 actinobacteria strains.</title>
        <authorList>
            <person name="Klenk H.-P."/>
        </authorList>
    </citation>
    <scope>NUCLEOTIDE SEQUENCE [LARGE SCALE GENOMIC DNA]</scope>
    <source>
        <strain evidence="12 13">DSM 105498</strain>
    </source>
</reference>
<comment type="similarity">
    <text evidence="8">Belongs to the DyP-type peroxidase family.</text>
</comment>
<dbReference type="GO" id="GO:0004601">
    <property type="term" value="F:peroxidase activity"/>
    <property type="evidence" value="ECO:0007669"/>
    <property type="project" value="UniProtKB-KW"/>
</dbReference>
<comment type="caution">
    <text evidence="12">The sequence shown here is derived from an EMBL/GenBank/DDBJ whole genome shotgun (WGS) entry which is preliminary data.</text>
</comment>
<evidence type="ECO:0000256" key="7">
    <source>
        <dbReference type="ARBA" id="ARBA00023004"/>
    </source>
</evidence>
<feature type="region of interest" description="Disordered" evidence="9">
    <location>
        <begin position="43"/>
        <end position="62"/>
    </location>
</feature>
<dbReference type="InterPro" id="IPR048327">
    <property type="entry name" value="Dyp_perox_N"/>
</dbReference>
<evidence type="ECO:0000256" key="4">
    <source>
        <dbReference type="ARBA" id="ARBA00022723"/>
    </source>
</evidence>
<name>A0A7W4VYC9_9ACTN</name>
<dbReference type="NCBIfam" id="TIGR01413">
    <property type="entry name" value="Dyp_perox_fam"/>
    <property type="match status" value="1"/>
</dbReference>
<dbReference type="GO" id="GO:0005829">
    <property type="term" value="C:cytosol"/>
    <property type="evidence" value="ECO:0007669"/>
    <property type="project" value="TreeGrafter"/>
</dbReference>
<evidence type="ECO:0000313" key="12">
    <source>
        <dbReference type="EMBL" id="MBB3043798.1"/>
    </source>
</evidence>